<accession>A0AA41WF29</accession>
<evidence type="ECO:0000313" key="3">
    <source>
        <dbReference type="Proteomes" id="UP001165306"/>
    </source>
</evidence>
<dbReference type="Gene3D" id="3.30.9.10">
    <property type="entry name" value="D-Amino Acid Oxidase, subunit A, domain 2"/>
    <property type="match status" value="1"/>
</dbReference>
<dbReference type="SUPFAM" id="SSF54373">
    <property type="entry name" value="FAD-linked reductases, C-terminal domain"/>
    <property type="match status" value="1"/>
</dbReference>
<gene>
    <name evidence="2" type="ORF">NET02_09645</name>
</gene>
<dbReference type="EMBL" id="JAMSLR010000006">
    <property type="protein sequence ID" value="MCM8749409.1"/>
    <property type="molecule type" value="Genomic_DNA"/>
</dbReference>
<dbReference type="Pfam" id="PF01266">
    <property type="entry name" value="DAO"/>
    <property type="match status" value="1"/>
</dbReference>
<evidence type="ECO:0000313" key="2">
    <source>
        <dbReference type="EMBL" id="MCM8749409.1"/>
    </source>
</evidence>
<dbReference type="GO" id="GO:0005737">
    <property type="term" value="C:cytoplasm"/>
    <property type="evidence" value="ECO:0007669"/>
    <property type="project" value="TreeGrafter"/>
</dbReference>
<feature type="domain" description="FAD dependent oxidoreductase" evidence="1">
    <location>
        <begin position="14"/>
        <end position="364"/>
    </location>
</feature>
<dbReference type="AlphaFoldDB" id="A0AA41WF29"/>
<sequence>MSGEAQTLPDQAEVVVIGAGLVGCSIAYQLAKRGKRVLVLEARGICSGASGRNGGMTGAGSALHSAAGQAVYALTRENLRMLTDELPRELGDDFALRLTGTLDLATTEEQYEHIVASVRAQQEHGLAVRLLDAHEVRELVPVASDRILGARLSEEAGHLWPFQLVHALARGARYHGAEIVTWTPVVRILSENGAVAGVETERGRVETGTVVVATNAWAPQLLPDLPRGALVPARGQILVTEPVVPILPYPFGTNFDKEYGRQTATGQVLCGGCRRFDEDEGLGHYAEKVTPRVLSGIAGTLAALFPPLRRVRVVRAWAGIMGFTADGLPLLGPYGGIGGLYVAAGFNGGGFSWGAAVGKAIAQLICLGQAAFDLEPFDPNRFARGDVTWANPFTAGERNNPRAGQVAR</sequence>
<dbReference type="Proteomes" id="UP001165306">
    <property type="component" value="Unassembled WGS sequence"/>
</dbReference>
<reference evidence="2" key="1">
    <citation type="submission" date="2022-06" db="EMBL/GenBank/DDBJ databases">
        <title>CFH 74404 Thermomicrobiaceae sp.</title>
        <authorList>
            <person name="Ming H."/>
            <person name="Li W.-J."/>
            <person name="Zhao Z."/>
        </authorList>
    </citation>
    <scope>NUCLEOTIDE SEQUENCE</scope>
    <source>
        <strain evidence="2">CFH 74404</strain>
    </source>
</reference>
<dbReference type="InterPro" id="IPR036188">
    <property type="entry name" value="FAD/NAD-bd_sf"/>
</dbReference>
<organism evidence="2 3">
    <name type="scientific">Thermalbibacter longus</name>
    <dbReference type="NCBI Taxonomy" id="2951981"/>
    <lineage>
        <taxon>Bacteria</taxon>
        <taxon>Pseudomonadati</taxon>
        <taxon>Thermomicrobiota</taxon>
        <taxon>Thermomicrobia</taxon>
        <taxon>Thermomicrobiales</taxon>
        <taxon>Thermomicrobiaceae</taxon>
        <taxon>Thermalbibacter</taxon>
    </lineage>
</organism>
<dbReference type="InterPro" id="IPR006076">
    <property type="entry name" value="FAD-dep_OxRdtase"/>
</dbReference>
<keyword evidence="3" id="KW-1185">Reference proteome</keyword>
<proteinExistence type="predicted"/>
<dbReference type="PANTHER" id="PTHR13847">
    <property type="entry name" value="SARCOSINE DEHYDROGENASE-RELATED"/>
    <property type="match status" value="1"/>
</dbReference>
<name>A0AA41WF29_9BACT</name>
<dbReference type="Gene3D" id="3.50.50.60">
    <property type="entry name" value="FAD/NAD(P)-binding domain"/>
    <property type="match status" value="1"/>
</dbReference>
<dbReference type="PANTHER" id="PTHR13847:SF260">
    <property type="entry name" value="FAD DEPENDENT OXIDOREDUCTASE DOMAIN-CONTAINING PROTEIN"/>
    <property type="match status" value="1"/>
</dbReference>
<comment type="caution">
    <text evidence="2">The sequence shown here is derived from an EMBL/GenBank/DDBJ whole genome shotgun (WGS) entry which is preliminary data.</text>
</comment>
<protein>
    <submittedName>
        <fullName evidence="2">FAD-binding oxidoreductase</fullName>
    </submittedName>
</protein>
<dbReference type="RefSeq" id="WP_284057192.1">
    <property type="nucleotide sequence ID" value="NZ_JAMSLR010000006.1"/>
</dbReference>
<dbReference type="SUPFAM" id="SSF51905">
    <property type="entry name" value="FAD/NAD(P)-binding domain"/>
    <property type="match status" value="1"/>
</dbReference>
<evidence type="ECO:0000259" key="1">
    <source>
        <dbReference type="Pfam" id="PF01266"/>
    </source>
</evidence>